<dbReference type="Pfam" id="PF13377">
    <property type="entry name" value="Peripla_BP_3"/>
    <property type="match status" value="1"/>
</dbReference>
<dbReference type="PANTHER" id="PTHR30146:SF148">
    <property type="entry name" value="HTH-TYPE TRANSCRIPTIONAL REPRESSOR PURR-RELATED"/>
    <property type="match status" value="1"/>
</dbReference>
<dbReference type="InterPro" id="IPR010982">
    <property type="entry name" value="Lambda_DNA-bd_dom_sf"/>
</dbReference>
<dbReference type="InterPro" id="IPR046335">
    <property type="entry name" value="LacI/GalR-like_sensor"/>
</dbReference>
<dbReference type="SUPFAM" id="SSF53822">
    <property type="entry name" value="Periplasmic binding protein-like I"/>
    <property type="match status" value="1"/>
</dbReference>
<evidence type="ECO:0000313" key="6">
    <source>
        <dbReference type="EMBL" id="AIE86014.1"/>
    </source>
</evidence>
<keyword evidence="1" id="KW-0678">Repressor</keyword>
<dbReference type="RefSeq" id="WP_025225440.1">
    <property type="nucleotide sequence ID" value="NZ_CP007139.1"/>
</dbReference>
<dbReference type="SMART" id="SM00354">
    <property type="entry name" value="HTH_LACI"/>
    <property type="match status" value="1"/>
</dbReference>
<evidence type="ECO:0000256" key="3">
    <source>
        <dbReference type="ARBA" id="ARBA00023125"/>
    </source>
</evidence>
<dbReference type="CDD" id="cd06267">
    <property type="entry name" value="PBP1_LacI_sugar_binding-like"/>
    <property type="match status" value="1"/>
</dbReference>
<dbReference type="Gene3D" id="1.10.260.40">
    <property type="entry name" value="lambda repressor-like DNA-binding domains"/>
    <property type="match status" value="1"/>
</dbReference>
<dbReference type="OrthoDB" id="6619319at2"/>
<dbReference type="GO" id="GO:0000976">
    <property type="term" value="F:transcription cis-regulatory region binding"/>
    <property type="evidence" value="ECO:0007669"/>
    <property type="project" value="TreeGrafter"/>
</dbReference>
<dbReference type="SUPFAM" id="SSF47413">
    <property type="entry name" value="lambda repressor-like DNA-binding domains"/>
    <property type="match status" value="1"/>
</dbReference>
<dbReference type="PROSITE" id="PS50932">
    <property type="entry name" value="HTH_LACI_2"/>
    <property type="match status" value="1"/>
</dbReference>
<dbReference type="GO" id="GO:0003700">
    <property type="term" value="F:DNA-binding transcription factor activity"/>
    <property type="evidence" value="ECO:0007669"/>
    <property type="project" value="TreeGrafter"/>
</dbReference>
<dbReference type="InterPro" id="IPR000843">
    <property type="entry name" value="HTH_LacI"/>
</dbReference>
<accession>A0A068NWQ0</accession>
<keyword evidence="3" id="KW-0238">DNA-binding</keyword>
<organism evidence="6 7">
    <name type="scientific">Fimbriimonas ginsengisoli Gsoil 348</name>
    <dbReference type="NCBI Taxonomy" id="661478"/>
    <lineage>
        <taxon>Bacteria</taxon>
        <taxon>Bacillati</taxon>
        <taxon>Armatimonadota</taxon>
        <taxon>Fimbriimonadia</taxon>
        <taxon>Fimbriimonadales</taxon>
        <taxon>Fimbriimonadaceae</taxon>
        <taxon>Fimbriimonas</taxon>
    </lineage>
</organism>
<evidence type="ECO:0000256" key="1">
    <source>
        <dbReference type="ARBA" id="ARBA00022491"/>
    </source>
</evidence>
<keyword evidence="4" id="KW-0804">Transcription</keyword>
<dbReference type="EMBL" id="CP007139">
    <property type="protein sequence ID" value="AIE86014.1"/>
    <property type="molecule type" value="Genomic_DNA"/>
</dbReference>
<dbReference type="HOGENOM" id="CLU_037628_6_1_0"/>
<dbReference type="AlphaFoldDB" id="A0A068NWQ0"/>
<dbReference type="PANTHER" id="PTHR30146">
    <property type="entry name" value="LACI-RELATED TRANSCRIPTIONAL REPRESSOR"/>
    <property type="match status" value="1"/>
</dbReference>
<dbReference type="KEGG" id="fgi:OP10G_2646"/>
<dbReference type="Pfam" id="PF00356">
    <property type="entry name" value="LacI"/>
    <property type="match status" value="1"/>
</dbReference>
<dbReference type="eggNOG" id="COG1609">
    <property type="taxonomic scope" value="Bacteria"/>
</dbReference>
<dbReference type="Proteomes" id="UP000027982">
    <property type="component" value="Chromosome"/>
</dbReference>
<evidence type="ECO:0000256" key="4">
    <source>
        <dbReference type="ARBA" id="ARBA00023163"/>
    </source>
</evidence>
<keyword evidence="7" id="KW-1185">Reference proteome</keyword>
<evidence type="ECO:0000313" key="7">
    <source>
        <dbReference type="Proteomes" id="UP000027982"/>
    </source>
</evidence>
<evidence type="ECO:0000259" key="5">
    <source>
        <dbReference type="PROSITE" id="PS50932"/>
    </source>
</evidence>
<evidence type="ECO:0000256" key="2">
    <source>
        <dbReference type="ARBA" id="ARBA00023015"/>
    </source>
</evidence>
<dbReference type="STRING" id="661478.OP10G_2646"/>
<sequence>MRERKRVTIEDVAKRAGVTSMTVSRTLTGSGPVSNSVRVRVEAAIRELGYIPNRVARGLRSNRTNTLALVVTDVTNPFFTTVARGAEDAASDRNQLLLLCNTDESEAEELRYIELLAGQGVDGILFVPAKNGYEARKLAASRSLPLVILDRRVEGEPVSFVRCDSSSGSVSAAEHLRELGHRRIAILAGPVGVPTSDDRVSSFLGGFQGDQNLIDVLHGRFSTDWGREAAAIALASKPRPTALFALNNFIAIGALQVLHEQGVRVPEDMSIVGFDDLPASMMVDPFLTVVSQPAYEMGSTAVEVVLQAIDNPAAAIVEKILPTRLLVRRSTARLADR</sequence>
<protein>
    <submittedName>
        <fullName evidence="6">Transcriptional regulator</fullName>
    </submittedName>
</protein>
<dbReference type="CDD" id="cd01392">
    <property type="entry name" value="HTH_LacI"/>
    <property type="match status" value="1"/>
</dbReference>
<reference evidence="6 7" key="1">
    <citation type="journal article" date="2014" name="PLoS ONE">
        <title>The first complete genome sequence of the class fimbriimonadia in the phylum armatimonadetes.</title>
        <authorList>
            <person name="Hu Z.Y."/>
            <person name="Wang Y.Z."/>
            <person name="Im W.T."/>
            <person name="Wang S.Y."/>
            <person name="Zhao G.P."/>
            <person name="Zheng H.J."/>
            <person name="Quan Z.X."/>
        </authorList>
    </citation>
    <scope>NUCLEOTIDE SEQUENCE [LARGE SCALE GENOMIC DNA]</scope>
    <source>
        <strain evidence="6">Gsoil 348</strain>
    </source>
</reference>
<dbReference type="InterPro" id="IPR028082">
    <property type="entry name" value="Peripla_BP_I"/>
</dbReference>
<dbReference type="Gene3D" id="3.40.50.2300">
    <property type="match status" value="2"/>
</dbReference>
<feature type="domain" description="HTH lacI-type" evidence="5">
    <location>
        <begin position="7"/>
        <end position="61"/>
    </location>
</feature>
<proteinExistence type="predicted"/>
<gene>
    <name evidence="6" type="ORF">OP10G_2646</name>
</gene>
<keyword evidence="2" id="KW-0805">Transcription regulation</keyword>
<name>A0A068NWQ0_FIMGI</name>